<comment type="caution">
    <text evidence="2">The sequence shown here is derived from an EMBL/GenBank/DDBJ whole genome shotgun (WGS) entry which is preliminary data.</text>
</comment>
<keyword evidence="2" id="KW-0808">Transferase</keyword>
<gene>
    <name evidence="2" type="ORF">B9J77_03655</name>
</gene>
<dbReference type="InterPro" id="IPR041633">
    <property type="entry name" value="Polbeta"/>
</dbReference>
<dbReference type="Gene3D" id="3.30.460.10">
    <property type="entry name" value="Beta Polymerase, domain 2"/>
    <property type="match status" value="1"/>
</dbReference>
<evidence type="ECO:0000259" key="1">
    <source>
        <dbReference type="Pfam" id="PF18765"/>
    </source>
</evidence>
<dbReference type="EMBL" id="NDHY01000007">
    <property type="protein sequence ID" value="RII00115.1"/>
    <property type="molecule type" value="Genomic_DNA"/>
</dbReference>
<dbReference type="Proteomes" id="UP000266287">
    <property type="component" value="Unassembled WGS sequence"/>
</dbReference>
<reference evidence="2 3" key="1">
    <citation type="submission" date="2018-08" db="EMBL/GenBank/DDBJ databases">
        <title>Draft genome of candidate division NPL-UPA2 bacterium Unc8 that adapted to ultra-basic serpentinizing groundwater.</title>
        <authorList>
            <person name="Ishii S."/>
            <person name="Suzuki S."/>
            <person name="Nealson K.H."/>
        </authorList>
    </citation>
    <scope>NUCLEOTIDE SEQUENCE [LARGE SCALE GENOMIC DNA]</scope>
    <source>
        <strain evidence="2">Unc8</strain>
    </source>
</reference>
<dbReference type="CDD" id="cd05403">
    <property type="entry name" value="NT_KNTase_like"/>
    <property type="match status" value="1"/>
</dbReference>
<protein>
    <submittedName>
        <fullName evidence="2">Nucleotidyltransferase domain-containing protein</fullName>
    </submittedName>
</protein>
<dbReference type="AlphaFoldDB" id="A0A399FUS7"/>
<feature type="domain" description="Polymerase beta nucleotidyltransferase" evidence="1">
    <location>
        <begin position="30"/>
        <end position="101"/>
    </location>
</feature>
<organism evidence="2 3">
    <name type="scientific">candidate division NPL-UPA2 bacterium Unc8</name>
    <dbReference type="NCBI Taxonomy" id="1980939"/>
    <lineage>
        <taxon>Bacteria</taxon>
    </lineage>
</organism>
<dbReference type="SUPFAM" id="SSF81301">
    <property type="entry name" value="Nucleotidyltransferase"/>
    <property type="match status" value="1"/>
</dbReference>
<evidence type="ECO:0000313" key="3">
    <source>
        <dbReference type="Proteomes" id="UP000266287"/>
    </source>
</evidence>
<evidence type="ECO:0000313" key="2">
    <source>
        <dbReference type="EMBL" id="RII00115.1"/>
    </source>
</evidence>
<dbReference type="Pfam" id="PF18765">
    <property type="entry name" value="Polbeta"/>
    <property type="match status" value="1"/>
</dbReference>
<dbReference type="GO" id="GO:0016740">
    <property type="term" value="F:transferase activity"/>
    <property type="evidence" value="ECO:0007669"/>
    <property type="project" value="UniProtKB-KW"/>
</dbReference>
<name>A0A399FUS7_UNCN2</name>
<sequence length="103" mass="12193">MKLKHYPSEKLKREILEIVERYLDLRQYEVFFFGSRVRDETDDRADIDIGIQGDQPLPSGVLEDIREELNNLPILYSIDVIDFSDVDKDFYRVAKQNVEIITK</sequence>
<dbReference type="InterPro" id="IPR043519">
    <property type="entry name" value="NT_sf"/>
</dbReference>
<accession>A0A399FUS7</accession>
<proteinExistence type="predicted"/>